<dbReference type="InterPro" id="IPR036938">
    <property type="entry name" value="PAP2/HPO_sf"/>
</dbReference>
<dbReference type="Proteomes" id="UP001225788">
    <property type="component" value="Plasmid unnamed1"/>
</dbReference>
<name>A0ABY9KEB5_9HYPH</name>
<keyword evidence="4" id="KW-1185">Reference proteome</keyword>
<dbReference type="Pfam" id="PF01569">
    <property type="entry name" value="PAP2"/>
    <property type="match status" value="1"/>
</dbReference>
<dbReference type="RefSeq" id="WP_306162481.1">
    <property type="nucleotide sequence ID" value="NZ_CP132315.1"/>
</dbReference>
<reference evidence="3 4" key="1">
    <citation type="submission" date="2023-08" db="EMBL/GenBank/DDBJ databases">
        <title>Pathogen: clinical or host-associated sample.</title>
        <authorList>
            <person name="Hergert J."/>
            <person name="Casey R."/>
            <person name="Wagner J."/>
            <person name="Young E.L."/>
            <person name="Oakeson K.F."/>
        </authorList>
    </citation>
    <scope>NUCLEOTIDE SEQUENCE [LARGE SCALE GENOMIC DNA]</scope>
    <source>
        <strain evidence="3 4">UPHL-collab-2</strain>
        <plasmid evidence="3 4">unnamed1</plasmid>
    </source>
</reference>
<dbReference type="SUPFAM" id="SSF48317">
    <property type="entry name" value="Acid phosphatase/Vanadium-dependent haloperoxidase"/>
    <property type="match status" value="1"/>
</dbReference>
<evidence type="ECO:0000313" key="3">
    <source>
        <dbReference type="EMBL" id="WLS06121.1"/>
    </source>
</evidence>
<feature type="transmembrane region" description="Helical" evidence="1">
    <location>
        <begin position="65"/>
        <end position="86"/>
    </location>
</feature>
<dbReference type="Gene3D" id="1.20.144.10">
    <property type="entry name" value="Phosphatidic acid phosphatase type 2/haloperoxidase"/>
    <property type="match status" value="1"/>
</dbReference>
<keyword evidence="3" id="KW-0614">Plasmid</keyword>
<keyword evidence="1" id="KW-1133">Transmembrane helix</keyword>
<protein>
    <submittedName>
        <fullName evidence="3">Phosphatase PAP2 family protein</fullName>
    </submittedName>
</protein>
<feature type="transmembrane region" description="Helical" evidence="1">
    <location>
        <begin position="133"/>
        <end position="159"/>
    </location>
</feature>
<accession>A0ABY9KEB5</accession>
<evidence type="ECO:0000256" key="1">
    <source>
        <dbReference type="SAM" id="Phobius"/>
    </source>
</evidence>
<feature type="transmembrane region" description="Helical" evidence="1">
    <location>
        <begin position="36"/>
        <end position="53"/>
    </location>
</feature>
<evidence type="ECO:0000259" key="2">
    <source>
        <dbReference type="Pfam" id="PF01569"/>
    </source>
</evidence>
<geneLocation type="plasmid" evidence="3 4">
    <name>unnamed1</name>
</geneLocation>
<dbReference type="EMBL" id="CP132315">
    <property type="protein sequence ID" value="WLS06121.1"/>
    <property type="molecule type" value="Genomic_DNA"/>
</dbReference>
<gene>
    <name evidence="3" type="ORF">Q9315_19920</name>
</gene>
<feature type="transmembrane region" description="Helical" evidence="1">
    <location>
        <begin position="171"/>
        <end position="189"/>
    </location>
</feature>
<keyword evidence="1" id="KW-0472">Membrane</keyword>
<evidence type="ECO:0000313" key="4">
    <source>
        <dbReference type="Proteomes" id="UP001225788"/>
    </source>
</evidence>
<feature type="domain" description="Phosphatidic acid phosphatase type 2/haloperoxidase" evidence="2">
    <location>
        <begin position="65"/>
        <end position="190"/>
    </location>
</feature>
<dbReference type="InterPro" id="IPR000326">
    <property type="entry name" value="PAP2/HPO"/>
</dbReference>
<sequence length="207" mass="22853">MVDLAVSRWFAVGQVFVLAEQPFLQAVRRIGRDGQIYIIAAMALLIGLKAFGPKQYKLCPPHKPLFVLLSFALGPFVVVHTLKFLIGRVRPRDLYEFGGSADFTPVWQFSAACSRSCSFPSGESSAAAAALSLLIFVPAGLRGVAALVLTPFLVFIAFNRVLVGAHFLSDIMLGWLFTMSAMILIWRWIEPRAGAIDRFMTRTSRSQ</sequence>
<organism evidence="3 4">
    <name type="scientific">Shinella oryzae</name>
    <dbReference type="NCBI Taxonomy" id="2871820"/>
    <lineage>
        <taxon>Bacteria</taxon>
        <taxon>Pseudomonadati</taxon>
        <taxon>Pseudomonadota</taxon>
        <taxon>Alphaproteobacteria</taxon>
        <taxon>Hyphomicrobiales</taxon>
        <taxon>Rhizobiaceae</taxon>
        <taxon>Shinella</taxon>
    </lineage>
</organism>
<proteinExistence type="predicted"/>
<keyword evidence="1" id="KW-0812">Transmembrane</keyword>